<feature type="region of interest" description="Disordered" evidence="1">
    <location>
        <begin position="100"/>
        <end position="124"/>
    </location>
</feature>
<name>Q4RMQ0_TETNG</name>
<proteinExistence type="predicted"/>
<gene>
    <name evidence="2" type="ORF">GSTENG00031929001</name>
</gene>
<dbReference type="EMBL" id="CAAE01015019">
    <property type="protein sequence ID" value="CAG10332.1"/>
    <property type="molecule type" value="Genomic_DNA"/>
</dbReference>
<dbReference type="AlphaFoldDB" id="Q4RMQ0"/>
<accession>Q4RMQ0</accession>
<evidence type="ECO:0000313" key="2">
    <source>
        <dbReference type="EMBL" id="CAG10332.1"/>
    </source>
</evidence>
<organism evidence="2">
    <name type="scientific">Tetraodon nigroviridis</name>
    <name type="common">Spotted green pufferfish</name>
    <name type="synonym">Chelonodon nigroviridis</name>
    <dbReference type="NCBI Taxonomy" id="99883"/>
    <lineage>
        <taxon>Eukaryota</taxon>
        <taxon>Metazoa</taxon>
        <taxon>Chordata</taxon>
        <taxon>Craniata</taxon>
        <taxon>Vertebrata</taxon>
        <taxon>Euteleostomi</taxon>
        <taxon>Actinopterygii</taxon>
        <taxon>Neopterygii</taxon>
        <taxon>Teleostei</taxon>
        <taxon>Neoteleostei</taxon>
        <taxon>Acanthomorphata</taxon>
        <taxon>Eupercaria</taxon>
        <taxon>Tetraodontiformes</taxon>
        <taxon>Tetradontoidea</taxon>
        <taxon>Tetraodontidae</taxon>
        <taxon>Tetraodon</taxon>
    </lineage>
</organism>
<reference evidence="2" key="1">
    <citation type="journal article" date="2004" name="Nature">
        <title>Genome duplication in the teleost fish Tetraodon nigroviridis reveals the early vertebrate proto-karyotype.</title>
        <authorList>
            <person name="Jaillon O."/>
            <person name="Aury J.-M."/>
            <person name="Brunet F."/>
            <person name="Petit J.-L."/>
            <person name="Stange-Thomann N."/>
            <person name="Mauceli E."/>
            <person name="Bouneau L."/>
            <person name="Fischer C."/>
            <person name="Ozouf-Costaz C."/>
            <person name="Bernot A."/>
            <person name="Nicaud S."/>
            <person name="Jaffe D."/>
            <person name="Fisher S."/>
            <person name="Lutfalla G."/>
            <person name="Dossat C."/>
            <person name="Segurens B."/>
            <person name="Dasilva C."/>
            <person name="Salanoubat M."/>
            <person name="Levy M."/>
            <person name="Boudet N."/>
            <person name="Castellano S."/>
            <person name="Anthouard V."/>
            <person name="Jubin C."/>
            <person name="Castelli V."/>
            <person name="Katinka M."/>
            <person name="Vacherie B."/>
            <person name="Biemont C."/>
            <person name="Skalli Z."/>
            <person name="Cattolico L."/>
            <person name="Poulain J."/>
            <person name="De Berardinis V."/>
            <person name="Cruaud C."/>
            <person name="Duprat S."/>
            <person name="Brottier P."/>
            <person name="Coutanceau J.-P."/>
            <person name="Gouzy J."/>
            <person name="Parra G."/>
            <person name="Lardier G."/>
            <person name="Chapple C."/>
            <person name="McKernan K.J."/>
            <person name="McEwan P."/>
            <person name="Bosak S."/>
            <person name="Kellis M."/>
            <person name="Volff J.-N."/>
            <person name="Guigo R."/>
            <person name="Zody M.C."/>
            <person name="Mesirov J."/>
            <person name="Lindblad-Toh K."/>
            <person name="Birren B."/>
            <person name="Nusbaum C."/>
            <person name="Kahn D."/>
            <person name="Robinson-Rechavi M."/>
            <person name="Laudet V."/>
            <person name="Schachter V."/>
            <person name="Quetier F."/>
            <person name="Saurin W."/>
            <person name="Scarpelli C."/>
            <person name="Wincker P."/>
            <person name="Lander E.S."/>
            <person name="Weissenbach J."/>
            <person name="Roest Crollius H."/>
        </authorList>
    </citation>
    <scope>NUCLEOTIDE SEQUENCE [LARGE SCALE GENOMIC DNA]</scope>
</reference>
<feature type="region of interest" description="Disordered" evidence="1">
    <location>
        <begin position="1"/>
        <end position="28"/>
    </location>
</feature>
<reference evidence="2" key="2">
    <citation type="submission" date="2004-02" db="EMBL/GenBank/DDBJ databases">
        <authorList>
            <consortium name="Genoscope"/>
            <consortium name="Whitehead Institute Centre for Genome Research"/>
        </authorList>
    </citation>
    <scope>NUCLEOTIDE SEQUENCE</scope>
</reference>
<dbReference type="KEGG" id="tng:GSTEN00031929G001"/>
<feature type="region of interest" description="Disordered" evidence="1">
    <location>
        <begin position="155"/>
        <end position="178"/>
    </location>
</feature>
<evidence type="ECO:0000256" key="1">
    <source>
        <dbReference type="SAM" id="MobiDB-lite"/>
    </source>
</evidence>
<protein>
    <submittedName>
        <fullName evidence="2">Chromosome 10 SCAF15019, whole genome shotgun sequence</fullName>
    </submittedName>
</protein>
<feature type="compositionally biased region" description="Polar residues" evidence="1">
    <location>
        <begin position="17"/>
        <end position="28"/>
    </location>
</feature>
<sequence>MRTVQPEEAALRDRLLHNQSEPSRTSAGFGTSFVEEKAFLIDGSPHSSFPYGRSIQSPIRQLGSLSPVGLGFSGKQSGHNEKKRYGRSLSLSLSFPLSRNEASGPGTVRAGWPERRGWGGGVDSGRIRSPGLSVIQKQAWHRCGSLPSFQSSVLSYPNTPHPHPDPHTDASQPEMTVTTHSSPYYSCHIIPVSTSPSSPSSPSVRMRSVLLFT</sequence>